<keyword evidence="1" id="KW-0732">Signal</keyword>
<proteinExistence type="predicted"/>
<organism evidence="2 3">
    <name type="scientific">Arenimonas soli</name>
    <dbReference type="NCBI Taxonomy" id="2269504"/>
    <lineage>
        <taxon>Bacteria</taxon>
        <taxon>Pseudomonadati</taxon>
        <taxon>Pseudomonadota</taxon>
        <taxon>Gammaproteobacteria</taxon>
        <taxon>Lysobacterales</taxon>
        <taxon>Lysobacteraceae</taxon>
        <taxon>Arenimonas</taxon>
    </lineage>
</organism>
<dbReference type="EMBL" id="BMKC01000001">
    <property type="protein sequence ID" value="GGA69566.1"/>
    <property type="molecule type" value="Genomic_DNA"/>
</dbReference>
<comment type="caution">
    <text evidence="2">The sequence shown here is derived from an EMBL/GenBank/DDBJ whole genome shotgun (WGS) entry which is preliminary data.</text>
</comment>
<dbReference type="Proteomes" id="UP000623419">
    <property type="component" value="Unassembled WGS sequence"/>
</dbReference>
<evidence type="ECO:0000256" key="1">
    <source>
        <dbReference type="SAM" id="SignalP"/>
    </source>
</evidence>
<evidence type="ECO:0008006" key="4">
    <source>
        <dbReference type="Google" id="ProtNLM"/>
    </source>
</evidence>
<feature type="chain" id="PRO_5045555205" description="TonB C-terminal domain-containing protein" evidence="1">
    <location>
        <begin position="23"/>
        <end position="306"/>
    </location>
</feature>
<accession>A0ABQ1HCI4</accession>
<name>A0ABQ1HCI4_9GAMM</name>
<dbReference type="PROSITE" id="PS51257">
    <property type="entry name" value="PROKAR_LIPOPROTEIN"/>
    <property type="match status" value="1"/>
</dbReference>
<evidence type="ECO:0000313" key="2">
    <source>
        <dbReference type="EMBL" id="GGA69566.1"/>
    </source>
</evidence>
<reference evidence="3" key="1">
    <citation type="journal article" date="2019" name="Int. J. Syst. Evol. Microbiol.">
        <title>The Global Catalogue of Microorganisms (GCM) 10K type strain sequencing project: providing services to taxonomists for standard genome sequencing and annotation.</title>
        <authorList>
            <consortium name="The Broad Institute Genomics Platform"/>
            <consortium name="The Broad Institute Genome Sequencing Center for Infectious Disease"/>
            <person name="Wu L."/>
            <person name="Ma J."/>
        </authorList>
    </citation>
    <scope>NUCLEOTIDE SEQUENCE [LARGE SCALE GENOMIC DNA]</scope>
    <source>
        <strain evidence="3">CGMCC 1.15905</strain>
    </source>
</reference>
<gene>
    <name evidence="2" type="ORF">GCM10011521_04720</name>
</gene>
<protein>
    <recommendedName>
        <fullName evidence="4">TonB C-terminal domain-containing protein</fullName>
    </recommendedName>
</protein>
<feature type="signal peptide" evidence="1">
    <location>
        <begin position="1"/>
        <end position="22"/>
    </location>
</feature>
<keyword evidence="3" id="KW-1185">Reference proteome</keyword>
<sequence>MKRLFACTVALALAACLSPARADDAALPFCAPEDLTAQPINPDGDRALRLATAAGWEAEGAQANSFEKLQLGSFYRLGRSHPAALLERDTAKARALLAHAALGGQLTAMAASAELELENGDPMAGMVWAQLYAHYMQRQFPTRFRAYQADLLRRAFDALPRGDRTAQEIEAQTGGFLATYGAQIDAALVPGGDDGGGPAPDCRPVHEVYTTQLELDQPRVPLAGGRNTVNRYRMYEPGLALYKLHVSPSGEVVRAMVVESLPGPAAGKGLMRSVMRLRFNAVDEDAPIRVVLLPMSFDDHSVKFRD</sequence>
<evidence type="ECO:0000313" key="3">
    <source>
        <dbReference type="Proteomes" id="UP000623419"/>
    </source>
</evidence>
<dbReference type="RefSeq" id="WP_188660839.1">
    <property type="nucleotide sequence ID" value="NZ_BMKC01000001.1"/>
</dbReference>